<proteinExistence type="predicted"/>
<dbReference type="Pfam" id="PF14478">
    <property type="entry name" value="DUF4430"/>
    <property type="match status" value="1"/>
</dbReference>
<dbReference type="HOGENOM" id="CLU_1609804_0_0_11"/>
<dbReference type="AlphaFoldDB" id="A0A0F7FZJ5"/>
<feature type="chain" id="PRO_5038544646" evidence="1">
    <location>
        <begin position="28"/>
        <end position="162"/>
    </location>
</feature>
<organism evidence="3 4">
    <name type="scientific">Streptomyces xiamenensis</name>
    <dbReference type="NCBI Taxonomy" id="408015"/>
    <lineage>
        <taxon>Bacteria</taxon>
        <taxon>Bacillati</taxon>
        <taxon>Actinomycetota</taxon>
        <taxon>Actinomycetes</taxon>
        <taxon>Kitasatosporales</taxon>
        <taxon>Streptomycetaceae</taxon>
        <taxon>Streptomyces</taxon>
    </lineage>
</organism>
<name>A0A0F7FZJ5_9ACTN</name>
<accession>A0A0F7FZJ5</accession>
<evidence type="ECO:0000256" key="1">
    <source>
        <dbReference type="SAM" id="SignalP"/>
    </source>
</evidence>
<evidence type="ECO:0000259" key="2">
    <source>
        <dbReference type="Pfam" id="PF14478"/>
    </source>
</evidence>
<dbReference type="KEGG" id="sxi:SXIM_49030"/>
<evidence type="ECO:0000313" key="4">
    <source>
        <dbReference type="Proteomes" id="UP000034034"/>
    </source>
</evidence>
<dbReference type="Proteomes" id="UP000034034">
    <property type="component" value="Chromosome"/>
</dbReference>
<keyword evidence="1" id="KW-0732">Signal</keyword>
<gene>
    <name evidence="3" type="ORF">SXIM_49030</name>
</gene>
<dbReference type="RefSeq" id="WP_046725118.1">
    <property type="nucleotide sequence ID" value="NZ_CP009922.3"/>
</dbReference>
<dbReference type="Gene3D" id="2.170.130.30">
    <property type="match status" value="1"/>
</dbReference>
<dbReference type="InterPro" id="IPR027954">
    <property type="entry name" value="Transcobalamin-like_C"/>
</dbReference>
<reference evidence="3" key="1">
    <citation type="submission" date="2019-08" db="EMBL/GenBank/DDBJ databases">
        <title>Complete genome sequence of a mangrove-derived Streptomyces xiamenensis.</title>
        <authorList>
            <person name="Xu J."/>
        </authorList>
    </citation>
    <scope>NUCLEOTIDE SEQUENCE</scope>
    <source>
        <strain evidence="3">318</strain>
    </source>
</reference>
<feature type="domain" description="Transcobalamin-like C-terminal" evidence="2">
    <location>
        <begin position="111"/>
        <end position="159"/>
    </location>
</feature>
<dbReference type="STRING" id="408015.SXIM_49030"/>
<keyword evidence="4" id="KW-1185">Reference proteome</keyword>
<sequence>MFRTATATVTATAAAVLALVGAAPAPATGTVAAAADPVTVQLTVTGPAGTVFSDEVTTTGHTVTPLTGGAHLCDGTNLGANPEPGATPTAALDDAAQQNGFSWDGVWYASFDDYLVTQIDGITQTADEFWLISVNGTATPVGGCQFLVSDGDEVAFTWTEID</sequence>
<feature type="signal peptide" evidence="1">
    <location>
        <begin position="1"/>
        <end position="27"/>
    </location>
</feature>
<evidence type="ECO:0000313" key="3">
    <source>
        <dbReference type="EMBL" id="AKG46287.1"/>
    </source>
</evidence>
<dbReference type="PATRIC" id="fig|408015.6.peg.4965"/>
<protein>
    <submittedName>
        <fullName evidence="3">Lipase 3-like protein</fullName>
    </submittedName>
</protein>
<dbReference type="EMBL" id="CP009922">
    <property type="protein sequence ID" value="AKG46287.1"/>
    <property type="molecule type" value="Genomic_DNA"/>
</dbReference>